<dbReference type="PIRSF" id="PIRSF029958">
    <property type="entry name" value="Necrosis-inducing_protein"/>
    <property type="match status" value="1"/>
</dbReference>
<dbReference type="AlphaFoldDB" id="K1WSI6"/>
<feature type="chain" id="PRO_5003854931" evidence="3">
    <location>
        <begin position="20"/>
        <end position="245"/>
    </location>
</feature>
<organism evidence="4 5">
    <name type="scientific">Marssonina brunnea f. sp. multigermtubi (strain MB_m1)</name>
    <name type="common">Marssonina leaf spot fungus</name>
    <dbReference type="NCBI Taxonomy" id="1072389"/>
    <lineage>
        <taxon>Eukaryota</taxon>
        <taxon>Fungi</taxon>
        <taxon>Dikarya</taxon>
        <taxon>Ascomycota</taxon>
        <taxon>Pezizomycotina</taxon>
        <taxon>Leotiomycetes</taxon>
        <taxon>Helotiales</taxon>
        <taxon>Drepanopezizaceae</taxon>
        <taxon>Drepanopeziza</taxon>
    </lineage>
</organism>
<dbReference type="Pfam" id="PF05630">
    <property type="entry name" value="NPP1"/>
    <property type="match status" value="1"/>
</dbReference>
<gene>
    <name evidence="4" type="ORF">MBM_01252</name>
</gene>
<dbReference type="Proteomes" id="UP000006753">
    <property type="component" value="Unassembled WGS sequence"/>
</dbReference>
<keyword evidence="3" id="KW-0732">Signal</keyword>
<dbReference type="PANTHER" id="PTHR33657:SF8">
    <property type="entry name" value="DOMAIN PROTEIN, PUTATIVE (AFU_ORTHOLOGUE AFUA_5G00600)-RELATED"/>
    <property type="match status" value="1"/>
</dbReference>
<dbReference type="HOGENOM" id="CLU_062263_1_0_1"/>
<evidence type="ECO:0000256" key="2">
    <source>
        <dbReference type="ARBA" id="ARBA00023026"/>
    </source>
</evidence>
<name>K1WSI6_MARBU</name>
<dbReference type="GeneID" id="18757187"/>
<evidence type="ECO:0000256" key="1">
    <source>
        <dbReference type="ARBA" id="ARBA00009520"/>
    </source>
</evidence>
<accession>K1WSI6</accession>
<evidence type="ECO:0000313" key="5">
    <source>
        <dbReference type="Proteomes" id="UP000006753"/>
    </source>
</evidence>
<dbReference type="PANTHER" id="PTHR33657">
    <property type="entry name" value="DOMAIN PROTEIN, PUTATIVE (AFU_ORTHOLOGUE AFUA_5G00600)-RELATED"/>
    <property type="match status" value="1"/>
</dbReference>
<dbReference type="InParanoid" id="K1WSI6"/>
<dbReference type="RefSeq" id="XP_007289141.1">
    <property type="nucleotide sequence ID" value="XM_007289079.1"/>
</dbReference>
<keyword evidence="5" id="KW-1185">Reference proteome</keyword>
<dbReference type="OMA" id="AHGGWDC"/>
<dbReference type="STRING" id="1072389.K1WSI6"/>
<dbReference type="KEGG" id="mbe:MBM_01252"/>
<reference evidence="4 5" key="1">
    <citation type="journal article" date="2012" name="BMC Genomics">
        <title>Sequencing the genome of Marssonina brunnea reveals fungus-poplar co-evolution.</title>
        <authorList>
            <person name="Zhu S."/>
            <person name="Cao Y.-Z."/>
            <person name="Jiang C."/>
            <person name="Tan B.-Y."/>
            <person name="Wang Z."/>
            <person name="Feng S."/>
            <person name="Zhang L."/>
            <person name="Su X.-H."/>
            <person name="Brejova B."/>
            <person name="Vinar T."/>
            <person name="Xu M."/>
            <person name="Wang M.-X."/>
            <person name="Zhang S.-G."/>
            <person name="Huang M.-R."/>
            <person name="Wu R."/>
            <person name="Zhou Y."/>
        </authorList>
    </citation>
    <scope>NUCLEOTIDE SEQUENCE [LARGE SCALE GENOMIC DNA]</scope>
    <source>
        <strain evidence="4 5">MB_m1</strain>
    </source>
</reference>
<evidence type="ECO:0000313" key="4">
    <source>
        <dbReference type="EMBL" id="EKD20570.1"/>
    </source>
</evidence>
<sequence>MAAFSTLVKALALASAVVASPIAELNKRAVLAHDAVVSLPETVPSGPMGDLYRRYQPILMIAGGCVPFPAVDADGNVGGGLDTTGSANGGCSHSTGQVYVRSANYGGNIVLVYAWYFPKDEPSPWFGHRNDWESVIIYLPSENSTTAADVRAVCPSAHGRYDCVTSGITFSDTSVRVEYTSDFWPVNHALRLTSLSLDGGQQPLVAWESMPAAARDALSTFDFGSARVPIRDPMFWTNIHLATWV</sequence>
<keyword evidence="2" id="KW-0843">Virulence</keyword>
<feature type="signal peptide" evidence="3">
    <location>
        <begin position="1"/>
        <end position="19"/>
    </location>
</feature>
<protein>
    <submittedName>
        <fullName evidence="4">Necrosis-and ethylene-inducing protein 2</fullName>
    </submittedName>
</protein>
<dbReference type="eggNOG" id="ENOG502S1MP">
    <property type="taxonomic scope" value="Eukaryota"/>
</dbReference>
<dbReference type="OrthoDB" id="89086at2759"/>
<proteinExistence type="inferred from homology"/>
<comment type="similarity">
    <text evidence="1">Belongs to the Necrosis inducing protein (NPP1) family.</text>
</comment>
<evidence type="ECO:0000256" key="3">
    <source>
        <dbReference type="SAM" id="SignalP"/>
    </source>
</evidence>
<dbReference type="EMBL" id="JH921429">
    <property type="protein sequence ID" value="EKD20570.1"/>
    <property type="molecule type" value="Genomic_DNA"/>
</dbReference>
<dbReference type="InterPro" id="IPR008701">
    <property type="entry name" value="NPP1"/>
</dbReference>